<organism evidence="2 3">
    <name type="scientific">Rhynchophorus ferrugineus</name>
    <name type="common">Red palm weevil</name>
    <name type="synonym">Curculio ferrugineus</name>
    <dbReference type="NCBI Taxonomy" id="354439"/>
    <lineage>
        <taxon>Eukaryota</taxon>
        <taxon>Metazoa</taxon>
        <taxon>Ecdysozoa</taxon>
        <taxon>Arthropoda</taxon>
        <taxon>Hexapoda</taxon>
        <taxon>Insecta</taxon>
        <taxon>Pterygota</taxon>
        <taxon>Neoptera</taxon>
        <taxon>Endopterygota</taxon>
        <taxon>Coleoptera</taxon>
        <taxon>Polyphaga</taxon>
        <taxon>Cucujiformia</taxon>
        <taxon>Curculionidae</taxon>
        <taxon>Dryophthorinae</taxon>
        <taxon>Rhynchophorus</taxon>
    </lineage>
</organism>
<dbReference type="AlphaFoldDB" id="A0A834I0B8"/>
<proteinExistence type="predicted"/>
<feature type="region of interest" description="Disordered" evidence="1">
    <location>
        <begin position="49"/>
        <end position="141"/>
    </location>
</feature>
<comment type="caution">
    <text evidence="2">The sequence shown here is derived from an EMBL/GenBank/DDBJ whole genome shotgun (WGS) entry which is preliminary data.</text>
</comment>
<protein>
    <submittedName>
        <fullName evidence="2">Uncharacterized protein</fullName>
    </submittedName>
</protein>
<feature type="compositionally biased region" description="Basic residues" evidence="1">
    <location>
        <begin position="13"/>
        <end position="24"/>
    </location>
</feature>
<dbReference type="EMBL" id="JAACXV010013858">
    <property type="protein sequence ID" value="KAF7272060.1"/>
    <property type="molecule type" value="Genomic_DNA"/>
</dbReference>
<keyword evidence="3" id="KW-1185">Reference proteome</keyword>
<evidence type="ECO:0000313" key="2">
    <source>
        <dbReference type="EMBL" id="KAF7272060.1"/>
    </source>
</evidence>
<feature type="compositionally biased region" description="Basic residues" evidence="1">
    <location>
        <begin position="103"/>
        <end position="116"/>
    </location>
</feature>
<gene>
    <name evidence="2" type="ORF">GWI33_015114</name>
</gene>
<sequence length="141" mass="15568">MAGPTKTATSERPRHRRRDASIRHKITCVRPSGQLSFTRCDLYKLSAPRRFNERPNGGGDYPGDPRAPLSPCVISSKGGGREWDAARDIGPSPPLVHGPGTGRRNRNGMQRRHKVHQTATNEADAGLKRRVGGVRRREELG</sequence>
<feature type="region of interest" description="Disordered" evidence="1">
    <location>
        <begin position="1"/>
        <end position="24"/>
    </location>
</feature>
<evidence type="ECO:0000313" key="3">
    <source>
        <dbReference type="Proteomes" id="UP000625711"/>
    </source>
</evidence>
<accession>A0A834I0B8</accession>
<dbReference type="Proteomes" id="UP000625711">
    <property type="component" value="Unassembled WGS sequence"/>
</dbReference>
<reference evidence="2" key="1">
    <citation type="submission" date="2020-08" db="EMBL/GenBank/DDBJ databases">
        <title>Genome sequencing and assembly of the red palm weevil Rhynchophorus ferrugineus.</title>
        <authorList>
            <person name="Dias G.B."/>
            <person name="Bergman C.M."/>
            <person name="Manee M."/>
        </authorList>
    </citation>
    <scope>NUCLEOTIDE SEQUENCE</scope>
    <source>
        <strain evidence="2">AA-2017</strain>
        <tissue evidence="2">Whole larva</tissue>
    </source>
</reference>
<evidence type="ECO:0000256" key="1">
    <source>
        <dbReference type="SAM" id="MobiDB-lite"/>
    </source>
</evidence>
<name>A0A834I0B8_RHYFE</name>
<feature type="compositionally biased region" description="Polar residues" evidence="1">
    <location>
        <begin position="1"/>
        <end position="10"/>
    </location>
</feature>